<protein>
    <submittedName>
        <fullName evidence="1">Uncharacterized protein</fullName>
    </submittedName>
</protein>
<organism evidence="1 2">
    <name type="scientific">Empedobacter falsenii</name>
    <dbReference type="NCBI Taxonomy" id="343874"/>
    <lineage>
        <taxon>Bacteria</taxon>
        <taxon>Pseudomonadati</taxon>
        <taxon>Bacteroidota</taxon>
        <taxon>Flavobacteriia</taxon>
        <taxon>Flavobacteriales</taxon>
        <taxon>Weeksellaceae</taxon>
        <taxon>Empedobacter</taxon>
    </lineage>
</organism>
<dbReference type="KEGG" id="efal:FH779_11110"/>
<gene>
    <name evidence="1" type="ORF">FH779_11110</name>
</gene>
<name>A0A7H9DTS6_9FLAO</name>
<evidence type="ECO:0000313" key="1">
    <source>
        <dbReference type="EMBL" id="QLL58607.1"/>
    </source>
</evidence>
<keyword evidence="2" id="KW-1185">Reference proteome</keyword>
<dbReference type="AlphaFoldDB" id="A0A7H9DTS6"/>
<accession>A0A7H9DTS6</accession>
<proteinExistence type="predicted"/>
<dbReference type="RefSeq" id="WP_180904738.1">
    <property type="nucleotide sequence ID" value="NZ_CP040908.1"/>
</dbReference>
<dbReference type="EMBL" id="CP040908">
    <property type="protein sequence ID" value="QLL58607.1"/>
    <property type="molecule type" value="Genomic_DNA"/>
</dbReference>
<sequence length="148" mass="17535">MTLTDSIGKIITEIKYCYNPENEYGLQEFESFIKIDNDKVIQIPYFPTEEWNESKTLKKFELARKVESKAIELILNLKIINYHFKYFENELDEMEKAIIELENGLYITEKNGPFGLTDVDLHIMNTTEFLKLKENIESKFEIKPLIIQ</sequence>
<reference evidence="1 2" key="1">
    <citation type="submission" date="2019-06" db="EMBL/GenBank/DDBJ databases">
        <title>Emergence of pandrug resistant Empedobacter falsenii in China.</title>
        <authorList>
            <person name="Dong N."/>
            <person name="Chen S."/>
            <person name="Zhang R."/>
        </authorList>
    </citation>
    <scope>NUCLEOTIDE SEQUENCE [LARGE SCALE GENOMIC DNA]</scope>
    <source>
        <strain evidence="1 2">1681-1</strain>
    </source>
</reference>
<dbReference type="GeneID" id="78402015"/>
<dbReference type="Proteomes" id="UP000510643">
    <property type="component" value="Chromosome"/>
</dbReference>
<evidence type="ECO:0000313" key="2">
    <source>
        <dbReference type="Proteomes" id="UP000510643"/>
    </source>
</evidence>